<evidence type="ECO:0000256" key="1">
    <source>
        <dbReference type="SAM" id="Phobius"/>
    </source>
</evidence>
<dbReference type="Proteomes" id="UP000327030">
    <property type="component" value="Chromosome 1"/>
</dbReference>
<evidence type="ECO:0000313" key="3">
    <source>
        <dbReference type="Proteomes" id="UP000327030"/>
    </source>
</evidence>
<gene>
    <name evidence="2" type="ORF">FXF36_09220</name>
</gene>
<reference evidence="3" key="1">
    <citation type="submission" date="2019-08" db="EMBL/GenBank/DDBJ databases">
        <title>Complete Genome Sequence of the Polysaccharide-Degrading Rumen Bacterium Pseudobutyrivibrio xylanivorans MA3014.</title>
        <authorList>
            <person name="Palevich N."/>
            <person name="Maclean P.H."/>
            <person name="Kelly W.J."/>
            <person name="Leahy S.C."/>
            <person name="Rakonjac J."/>
            <person name="Attwood G.T."/>
        </authorList>
    </citation>
    <scope>NUCLEOTIDE SEQUENCE [LARGE SCALE GENOMIC DNA]</scope>
    <source>
        <strain evidence="3">MA3014</strain>
    </source>
</reference>
<dbReference type="OrthoDB" id="2048627at2"/>
<proteinExistence type="predicted"/>
<accession>A0A5P6VRA6</accession>
<dbReference type="KEGG" id="pxv:FXF36_09220"/>
<name>A0A5P6VRA6_PSEXY</name>
<feature type="transmembrane region" description="Helical" evidence="1">
    <location>
        <begin position="20"/>
        <end position="44"/>
    </location>
</feature>
<sequence length="128" mass="14378">MVAINEESMNRPKRESRTIVNIGTSLMVVILIGLAFAVIAALSVSSSHNNFSLSSKLADHTSEYYVASNQAYEIIAESDWKDQEFTVDVNENQILNVKVKDREIVCWKVENISNWEAESTQPVITLDD</sequence>
<dbReference type="RefSeq" id="WP_151623481.1">
    <property type="nucleotide sequence ID" value="NZ_CP043028.1"/>
</dbReference>
<evidence type="ECO:0000313" key="2">
    <source>
        <dbReference type="EMBL" id="QFJ55030.1"/>
    </source>
</evidence>
<organism evidence="2 3">
    <name type="scientific">Pseudobutyrivibrio xylanivorans</name>
    <dbReference type="NCBI Taxonomy" id="185007"/>
    <lineage>
        <taxon>Bacteria</taxon>
        <taxon>Bacillati</taxon>
        <taxon>Bacillota</taxon>
        <taxon>Clostridia</taxon>
        <taxon>Lachnospirales</taxon>
        <taxon>Lachnospiraceae</taxon>
        <taxon>Pseudobutyrivibrio</taxon>
    </lineage>
</organism>
<keyword evidence="1" id="KW-0472">Membrane</keyword>
<keyword evidence="1" id="KW-1133">Transmembrane helix</keyword>
<dbReference type="AlphaFoldDB" id="A0A5P6VRA6"/>
<dbReference type="EMBL" id="CP043028">
    <property type="protein sequence ID" value="QFJ55030.1"/>
    <property type="molecule type" value="Genomic_DNA"/>
</dbReference>
<keyword evidence="1" id="KW-0812">Transmembrane</keyword>
<protein>
    <submittedName>
        <fullName evidence="2">Uncharacterized protein</fullName>
    </submittedName>
</protein>